<name>A0AAD5PFZ9_9FUNG</name>
<evidence type="ECO:0000256" key="4">
    <source>
        <dbReference type="ARBA" id="ARBA00022833"/>
    </source>
</evidence>
<evidence type="ECO:0000256" key="1">
    <source>
        <dbReference type="ARBA" id="ARBA00007749"/>
    </source>
</evidence>
<organism evidence="6 7">
    <name type="scientific">Phascolomyces articulosus</name>
    <dbReference type="NCBI Taxonomy" id="60185"/>
    <lineage>
        <taxon>Eukaryota</taxon>
        <taxon>Fungi</taxon>
        <taxon>Fungi incertae sedis</taxon>
        <taxon>Mucoromycota</taxon>
        <taxon>Mucoromycotina</taxon>
        <taxon>Mucoromycetes</taxon>
        <taxon>Mucorales</taxon>
        <taxon>Lichtheimiaceae</taxon>
        <taxon>Phascolomyces</taxon>
    </lineage>
</organism>
<dbReference type="CDD" id="cd07722">
    <property type="entry name" value="LACTB2-like_MBL-fold"/>
    <property type="match status" value="1"/>
</dbReference>
<comment type="caution">
    <text evidence="6">The sequence shown here is derived from an EMBL/GenBank/DDBJ whole genome shotgun (WGS) entry which is preliminary data.</text>
</comment>
<dbReference type="GO" id="GO:0046872">
    <property type="term" value="F:metal ion binding"/>
    <property type="evidence" value="ECO:0007669"/>
    <property type="project" value="UniProtKB-KW"/>
</dbReference>
<keyword evidence="2" id="KW-0479">Metal-binding</keyword>
<dbReference type="InterPro" id="IPR047921">
    <property type="entry name" value="LACTB2-like_MBL-fold"/>
</dbReference>
<accession>A0AAD5PFZ9</accession>
<dbReference type="Gene3D" id="3.60.15.10">
    <property type="entry name" value="Ribonuclease Z/Hydroxyacylglutathione hydrolase-like"/>
    <property type="match status" value="1"/>
</dbReference>
<evidence type="ECO:0000259" key="5">
    <source>
        <dbReference type="SMART" id="SM00849"/>
    </source>
</evidence>
<reference evidence="6" key="1">
    <citation type="journal article" date="2022" name="IScience">
        <title>Evolution of zygomycete secretomes and the origins of terrestrial fungal ecologies.</title>
        <authorList>
            <person name="Chang Y."/>
            <person name="Wang Y."/>
            <person name="Mondo S."/>
            <person name="Ahrendt S."/>
            <person name="Andreopoulos W."/>
            <person name="Barry K."/>
            <person name="Beard J."/>
            <person name="Benny G.L."/>
            <person name="Blankenship S."/>
            <person name="Bonito G."/>
            <person name="Cuomo C."/>
            <person name="Desiro A."/>
            <person name="Gervers K.A."/>
            <person name="Hundley H."/>
            <person name="Kuo A."/>
            <person name="LaButti K."/>
            <person name="Lang B.F."/>
            <person name="Lipzen A."/>
            <person name="O'Donnell K."/>
            <person name="Pangilinan J."/>
            <person name="Reynolds N."/>
            <person name="Sandor L."/>
            <person name="Smith M.E."/>
            <person name="Tsang A."/>
            <person name="Grigoriev I.V."/>
            <person name="Stajich J.E."/>
            <person name="Spatafora J.W."/>
        </authorList>
    </citation>
    <scope>NUCLEOTIDE SEQUENCE</scope>
    <source>
        <strain evidence="6">RSA 2281</strain>
    </source>
</reference>
<gene>
    <name evidence="6" type="ORF">BDA99DRAFT_603317</name>
</gene>
<keyword evidence="4" id="KW-0862">Zinc</keyword>
<dbReference type="Pfam" id="PF00753">
    <property type="entry name" value="Lactamase_B"/>
    <property type="match status" value="1"/>
</dbReference>
<dbReference type="Proteomes" id="UP001209540">
    <property type="component" value="Unassembled WGS sequence"/>
</dbReference>
<reference evidence="6" key="2">
    <citation type="submission" date="2023-02" db="EMBL/GenBank/DDBJ databases">
        <authorList>
            <consortium name="DOE Joint Genome Institute"/>
            <person name="Mondo S.J."/>
            <person name="Chang Y."/>
            <person name="Wang Y."/>
            <person name="Ahrendt S."/>
            <person name="Andreopoulos W."/>
            <person name="Barry K."/>
            <person name="Beard J."/>
            <person name="Benny G.L."/>
            <person name="Blankenship S."/>
            <person name="Bonito G."/>
            <person name="Cuomo C."/>
            <person name="Desiro A."/>
            <person name="Gervers K.A."/>
            <person name="Hundley H."/>
            <person name="Kuo A."/>
            <person name="LaButti K."/>
            <person name="Lang B.F."/>
            <person name="Lipzen A."/>
            <person name="O'Donnell K."/>
            <person name="Pangilinan J."/>
            <person name="Reynolds N."/>
            <person name="Sandor L."/>
            <person name="Smith M.W."/>
            <person name="Tsang A."/>
            <person name="Grigoriev I.V."/>
            <person name="Stajich J.E."/>
            <person name="Spatafora J.W."/>
        </authorList>
    </citation>
    <scope>NUCLEOTIDE SEQUENCE</scope>
    <source>
        <strain evidence="6">RSA 2281</strain>
    </source>
</reference>
<dbReference type="InterPro" id="IPR036866">
    <property type="entry name" value="RibonucZ/Hydroxyglut_hydro"/>
</dbReference>
<keyword evidence="7" id="KW-1185">Reference proteome</keyword>
<evidence type="ECO:0000313" key="6">
    <source>
        <dbReference type="EMBL" id="KAI9269150.1"/>
    </source>
</evidence>
<comment type="similarity">
    <text evidence="1">Belongs to the metallo-beta-lactamase superfamily.</text>
</comment>
<evidence type="ECO:0000313" key="7">
    <source>
        <dbReference type="Proteomes" id="UP001209540"/>
    </source>
</evidence>
<dbReference type="InterPro" id="IPR050662">
    <property type="entry name" value="Sec-metab_biosynth-thioest"/>
</dbReference>
<dbReference type="PANTHER" id="PTHR23131">
    <property type="entry name" value="ENDORIBONUCLEASE LACTB2"/>
    <property type="match status" value="1"/>
</dbReference>
<evidence type="ECO:0000256" key="3">
    <source>
        <dbReference type="ARBA" id="ARBA00022801"/>
    </source>
</evidence>
<dbReference type="GO" id="GO:0016787">
    <property type="term" value="F:hydrolase activity"/>
    <property type="evidence" value="ECO:0007669"/>
    <property type="project" value="UniProtKB-KW"/>
</dbReference>
<dbReference type="PANTHER" id="PTHR23131:SF0">
    <property type="entry name" value="ENDORIBONUCLEASE LACTB2"/>
    <property type="match status" value="1"/>
</dbReference>
<dbReference type="SMART" id="SM00849">
    <property type="entry name" value="Lactamase_B"/>
    <property type="match status" value="1"/>
</dbReference>
<dbReference type="EMBL" id="JAIXMP010000008">
    <property type="protein sequence ID" value="KAI9269150.1"/>
    <property type="molecule type" value="Genomic_DNA"/>
</dbReference>
<dbReference type="SUPFAM" id="SSF56281">
    <property type="entry name" value="Metallo-hydrolase/oxidoreductase"/>
    <property type="match status" value="1"/>
</dbReference>
<proteinExistence type="inferred from homology"/>
<dbReference type="InterPro" id="IPR001279">
    <property type="entry name" value="Metallo-B-lactamas"/>
</dbReference>
<protein>
    <submittedName>
        <fullName evidence="6">Beta-lactamase-like protein</fullName>
    </submittedName>
</protein>
<keyword evidence="3" id="KW-0378">Hydrolase</keyword>
<dbReference type="AlphaFoldDB" id="A0AAD5PFZ9"/>
<sequence length="329" mass="36779">MSEASELPKYLTPLPDFVQLSSRIWRILGLNPGLFTLQGTNCYLVGSGDRLILIDCGEGGIPEYIPLLQQSLQKISSNAYISDLLITHCHTDHWGGVKDVLGMDNCINVHKFPTVPTAFDGGRFEKIFPSDVKLLPLHDGQLIKIDESTTLRAIHAPGHSSDDCSFWLEEEQALFAGDCVLGYGTTSFDDVSTYINSLEQLKALDPKVLYPGHGPVVEDAIGKIQEYIDLRVQRENEILQVILSDPSTPWTAYKVTESLWKDKRPAQDIRDIHLRGIALHLKKLGEDGKLRKLDSVDSTLEERVVLNPWSKPEVIKSVWIYTGESNSKL</sequence>
<dbReference type="InterPro" id="IPR036388">
    <property type="entry name" value="WH-like_DNA-bd_sf"/>
</dbReference>
<feature type="domain" description="Metallo-beta-lactamase" evidence="5">
    <location>
        <begin position="39"/>
        <end position="213"/>
    </location>
</feature>
<dbReference type="Gene3D" id="1.10.10.10">
    <property type="entry name" value="Winged helix-like DNA-binding domain superfamily/Winged helix DNA-binding domain"/>
    <property type="match status" value="1"/>
</dbReference>
<dbReference type="FunFam" id="3.60.15.10:FF:000041">
    <property type="entry name" value="Metallo-beta-lactamase domain protein"/>
    <property type="match status" value="1"/>
</dbReference>
<evidence type="ECO:0000256" key="2">
    <source>
        <dbReference type="ARBA" id="ARBA00022723"/>
    </source>
</evidence>
<dbReference type="GO" id="GO:0044550">
    <property type="term" value="P:secondary metabolite biosynthetic process"/>
    <property type="evidence" value="ECO:0007669"/>
    <property type="project" value="UniProtKB-ARBA"/>
</dbReference>